<feature type="domain" description="Lactate/malate dehydrogenase N-terminal" evidence="9">
    <location>
        <begin position="3"/>
        <end position="141"/>
    </location>
</feature>
<dbReference type="Gene3D" id="3.90.110.10">
    <property type="entry name" value="Lactate dehydrogenase/glycoside hydrolase, family 4, C-terminal"/>
    <property type="match status" value="1"/>
</dbReference>
<dbReference type="Pfam" id="PF02866">
    <property type="entry name" value="Ldh_1_C"/>
    <property type="match status" value="1"/>
</dbReference>
<keyword evidence="3 8" id="KW-0560">Oxidoreductase</keyword>
<feature type="binding site" evidence="7">
    <location>
        <begin position="117"/>
        <end position="119"/>
    </location>
    <ligand>
        <name>NAD(+)</name>
        <dbReference type="ChEBI" id="CHEBI:57540"/>
    </ligand>
</feature>
<feature type="binding site" evidence="7">
    <location>
        <position position="94"/>
    </location>
    <ligand>
        <name>NAD(+)</name>
        <dbReference type="ChEBI" id="CHEBI:57540"/>
    </ligand>
</feature>
<dbReference type="InterPro" id="IPR022383">
    <property type="entry name" value="Lactate/malate_DH_C"/>
</dbReference>
<evidence type="ECO:0000256" key="4">
    <source>
        <dbReference type="ARBA" id="ARBA00023027"/>
    </source>
</evidence>
<dbReference type="AlphaFoldDB" id="A0A2N3G4A9"/>
<dbReference type="SUPFAM" id="SSF51735">
    <property type="entry name" value="NAD(P)-binding Rossmann-fold domains"/>
    <property type="match status" value="1"/>
</dbReference>
<evidence type="ECO:0000259" key="10">
    <source>
        <dbReference type="Pfam" id="PF02866"/>
    </source>
</evidence>
<dbReference type="PRINTS" id="PR00086">
    <property type="entry name" value="LLDHDRGNASE"/>
</dbReference>
<evidence type="ECO:0000259" key="9">
    <source>
        <dbReference type="Pfam" id="PF00056"/>
    </source>
</evidence>
<evidence type="ECO:0000256" key="3">
    <source>
        <dbReference type="ARBA" id="ARBA00023002"/>
    </source>
</evidence>
<feature type="binding site" evidence="6">
    <location>
        <position position="81"/>
    </location>
    <ligand>
        <name>substrate</name>
    </ligand>
</feature>
<feature type="binding site" evidence="6">
    <location>
        <position position="87"/>
    </location>
    <ligand>
        <name>substrate</name>
    </ligand>
</feature>
<feature type="binding site" evidence="6">
    <location>
        <position position="150"/>
    </location>
    <ligand>
        <name>substrate</name>
    </ligand>
</feature>
<dbReference type="InterPro" id="IPR015955">
    <property type="entry name" value="Lactate_DH/Glyco_Ohase_4_C"/>
</dbReference>
<name>A0A2N3G4A9_9ACTN</name>
<evidence type="ECO:0000256" key="7">
    <source>
        <dbReference type="PIRSR" id="PIRSR000102-3"/>
    </source>
</evidence>
<evidence type="ECO:0000256" key="8">
    <source>
        <dbReference type="RuleBase" id="RU003369"/>
    </source>
</evidence>
<dbReference type="InterPro" id="IPR011275">
    <property type="entry name" value="Malate_DH_type3"/>
</dbReference>
<feature type="domain" description="Lactate/malate dehydrogenase C-terminal" evidence="10">
    <location>
        <begin position="146"/>
        <end position="296"/>
    </location>
</feature>
<dbReference type="InterPro" id="IPR001557">
    <property type="entry name" value="L-lactate/malate_DH"/>
</dbReference>
<proteinExistence type="inferred from homology"/>
<dbReference type="NCBIfam" id="NF004863">
    <property type="entry name" value="PRK06223.1"/>
    <property type="match status" value="1"/>
</dbReference>
<sequence>MDKVTIFGAGHVGATTAFYLALSTALEIALVDIDGGKAKGLAMDIEQSLSCTGSDSRLEGGDDPGLAERSDLVIITAGFPRLPGMSRLDLTARNAPVVESIARGVASNAPDAVLINVTNPVDEMTYLAWRASGFDERRIIGMAGVLDTSRFVYFLNRLASVPMRELNTLVLGSHGDDMAPLVDWSRVGDRPLGQVVGESELERIVERTRNGGAEIVSCMGTGSAYYAPAVAIGTMATAVLKDTGRVLPVSAYLRGEYGIDGIFLGVPARLGRSGVLEVVLLSLSEREVESLKAAAAGVSRRVSEMGKAVADESD</sequence>
<feature type="binding site" evidence="7">
    <location>
        <position position="32"/>
    </location>
    <ligand>
        <name>NAD(+)</name>
        <dbReference type="ChEBI" id="CHEBI:57540"/>
    </ligand>
</feature>
<reference evidence="11 12" key="1">
    <citation type="journal article" date="2017" name="ISME J.">
        <title>Potential for microbial H2 and metal transformations associated with novel bacteria and archaea in deep terrestrial subsurface sediments.</title>
        <authorList>
            <person name="Hernsdorf A.W."/>
            <person name="Amano Y."/>
            <person name="Miyakawa K."/>
            <person name="Ise K."/>
            <person name="Suzuki Y."/>
            <person name="Anantharaman K."/>
            <person name="Probst A."/>
            <person name="Burstein D."/>
            <person name="Thomas B.C."/>
            <person name="Banfield J.F."/>
        </authorList>
    </citation>
    <scope>NUCLEOTIDE SEQUENCE [LARGE SCALE GENOMIC DNA]</scope>
    <source>
        <strain evidence="11">HGW-Actinobacteria-3</strain>
    </source>
</reference>
<dbReference type="GO" id="GO:0006089">
    <property type="term" value="P:lactate metabolic process"/>
    <property type="evidence" value="ECO:0007669"/>
    <property type="project" value="TreeGrafter"/>
</dbReference>
<evidence type="ECO:0000256" key="5">
    <source>
        <dbReference type="PIRSR" id="PIRSR000102-1"/>
    </source>
</evidence>
<evidence type="ECO:0000256" key="6">
    <source>
        <dbReference type="PIRSR" id="PIRSR000102-2"/>
    </source>
</evidence>
<dbReference type="PANTHER" id="PTHR43128">
    <property type="entry name" value="L-2-HYDROXYCARBOXYLATE DEHYDROGENASE (NAD(P)(+))"/>
    <property type="match status" value="1"/>
</dbReference>
<dbReference type="Proteomes" id="UP000233654">
    <property type="component" value="Unassembled WGS sequence"/>
</dbReference>
<keyword evidence="4 7" id="KW-0520">NAD</keyword>
<comment type="caution">
    <text evidence="11">The sequence shown here is derived from an EMBL/GenBank/DDBJ whole genome shotgun (WGS) entry which is preliminary data.</text>
</comment>
<feature type="binding site" evidence="6">
    <location>
        <position position="119"/>
    </location>
    <ligand>
        <name>substrate</name>
    </ligand>
</feature>
<gene>
    <name evidence="11" type="ORF">CVT63_08170</name>
</gene>
<dbReference type="CDD" id="cd01339">
    <property type="entry name" value="LDH-like_MDH"/>
    <property type="match status" value="1"/>
</dbReference>
<dbReference type="InterPro" id="IPR001236">
    <property type="entry name" value="Lactate/malate_DH_N"/>
</dbReference>
<dbReference type="GO" id="GO:0004459">
    <property type="term" value="F:L-lactate dehydrogenase (NAD+) activity"/>
    <property type="evidence" value="ECO:0007669"/>
    <property type="project" value="TreeGrafter"/>
</dbReference>
<evidence type="ECO:0000313" key="11">
    <source>
        <dbReference type="EMBL" id="PKQ27408.1"/>
    </source>
</evidence>
<dbReference type="PIRSF" id="PIRSF000102">
    <property type="entry name" value="Lac_mal_DH"/>
    <property type="match status" value="1"/>
</dbReference>
<evidence type="ECO:0000256" key="2">
    <source>
        <dbReference type="ARBA" id="ARBA00022532"/>
    </source>
</evidence>
<comment type="similarity">
    <text evidence="1">Belongs to the LDH/MDH superfamily. LDH family.</text>
</comment>
<feature type="active site" description="Proton acceptor" evidence="5">
    <location>
        <position position="174"/>
    </location>
</feature>
<dbReference type="Pfam" id="PF00056">
    <property type="entry name" value="Ldh_1_N"/>
    <property type="match status" value="1"/>
</dbReference>
<dbReference type="Gene3D" id="3.40.50.720">
    <property type="entry name" value="NAD(P)-binding Rossmann-like Domain"/>
    <property type="match status" value="1"/>
</dbReference>
<dbReference type="PANTHER" id="PTHR43128:SF16">
    <property type="entry name" value="L-LACTATE DEHYDROGENASE"/>
    <property type="match status" value="1"/>
</dbReference>
<dbReference type="EMBL" id="PHEX01000110">
    <property type="protein sequence ID" value="PKQ27408.1"/>
    <property type="molecule type" value="Genomic_DNA"/>
</dbReference>
<organism evidence="11 12">
    <name type="scientific">Candidatus Anoxymicrobium japonicum</name>
    <dbReference type="NCBI Taxonomy" id="2013648"/>
    <lineage>
        <taxon>Bacteria</taxon>
        <taxon>Bacillati</taxon>
        <taxon>Actinomycetota</taxon>
        <taxon>Candidatus Geothermincolia</taxon>
        <taxon>Candidatus Geothermincolales</taxon>
        <taxon>Candidatus Anoxymicrobiaceae</taxon>
        <taxon>Candidatus Anoxymicrobium</taxon>
    </lineage>
</organism>
<keyword evidence="2" id="KW-0816">Tricarboxylic acid cycle</keyword>
<evidence type="ECO:0000256" key="1">
    <source>
        <dbReference type="ARBA" id="ARBA00006054"/>
    </source>
</evidence>
<feature type="binding site" evidence="7">
    <location>
        <begin position="8"/>
        <end position="13"/>
    </location>
    <ligand>
        <name>NAD(+)</name>
        <dbReference type="ChEBI" id="CHEBI:57540"/>
    </ligand>
</feature>
<accession>A0A2N3G4A9</accession>
<dbReference type="SUPFAM" id="SSF56327">
    <property type="entry name" value="LDH C-terminal domain-like"/>
    <property type="match status" value="1"/>
</dbReference>
<dbReference type="GO" id="GO:0006099">
    <property type="term" value="P:tricarboxylic acid cycle"/>
    <property type="evidence" value="ECO:0007669"/>
    <property type="project" value="UniProtKB-KW"/>
</dbReference>
<protein>
    <submittedName>
        <fullName evidence="11">Malate dehydrogenase</fullName>
    </submittedName>
</protein>
<evidence type="ECO:0000313" key="12">
    <source>
        <dbReference type="Proteomes" id="UP000233654"/>
    </source>
</evidence>
<dbReference type="InterPro" id="IPR036291">
    <property type="entry name" value="NAD(P)-bd_dom_sf"/>
</dbReference>